<gene>
    <name evidence="1" type="ORF">ARTV_1008</name>
</gene>
<dbReference type="AlphaFoldDB" id="A0A3B0LWQ8"/>
<organism evidence="1">
    <name type="scientific">Arsenophonus endosymbiont of Trialeurodes vaporariorum</name>
    <dbReference type="NCBI Taxonomy" id="235567"/>
    <lineage>
        <taxon>Bacteria</taxon>
        <taxon>Pseudomonadati</taxon>
        <taxon>Pseudomonadota</taxon>
        <taxon>Gammaproteobacteria</taxon>
        <taxon>Enterobacterales</taxon>
        <taxon>Morganellaceae</taxon>
        <taxon>Arsenophonus</taxon>
    </lineage>
</organism>
<accession>A0A3B0LWQ8</accession>
<reference evidence="1" key="1">
    <citation type="submission" date="2018-04" db="EMBL/GenBank/DDBJ databases">
        <authorList>
            <person name="Go L.Y."/>
            <person name="Mitchell J.A."/>
        </authorList>
    </citation>
    <scope>NUCLEOTIDE SEQUENCE</scope>
    <source>
        <strain evidence="1">ARTV</strain>
    </source>
</reference>
<protein>
    <submittedName>
        <fullName evidence="1">Uncharacterized protein</fullName>
    </submittedName>
</protein>
<name>A0A3B0LWQ8_9GAMM</name>
<sequence length="90" mass="10441">MLIAVFILWAFSEVWQRIDYAAYAYPQAVVIYNLKEAKDSEEMLRLVKEWHQLHWGAQIAALQVICDKNRSFVNQLAGEDSAVKICRVVK</sequence>
<proteinExistence type="predicted"/>
<evidence type="ECO:0000313" key="1">
    <source>
        <dbReference type="EMBL" id="SSW95261.1"/>
    </source>
</evidence>
<dbReference type="EMBL" id="UFQR01000003">
    <property type="protein sequence ID" value="SSW95261.1"/>
    <property type="molecule type" value="Genomic_DNA"/>
</dbReference>